<comment type="caution">
    <text evidence="1">The sequence shown here is derived from an EMBL/GenBank/DDBJ whole genome shotgun (WGS) entry which is preliminary data.</text>
</comment>
<evidence type="ECO:0000313" key="1">
    <source>
        <dbReference type="EMBL" id="PJJ79973.1"/>
    </source>
</evidence>
<protein>
    <submittedName>
        <fullName evidence="1">Uncharacterized protein</fullName>
    </submittedName>
</protein>
<dbReference type="RefSeq" id="WP_100342276.1">
    <property type="nucleotide sequence ID" value="NZ_PGFJ01000002.1"/>
</dbReference>
<name>A0A2H9VNT5_9SPHI</name>
<proteinExistence type="predicted"/>
<dbReference type="OrthoDB" id="796436at2"/>
<dbReference type="AlphaFoldDB" id="A0A2H9VNT5"/>
<keyword evidence="2" id="KW-1185">Reference proteome</keyword>
<gene>
    <name evidence="1" type="ORF">CLV57_3112</name>
</gene>
<organism evidence="1 2">
    <name type="scientific">Mucilaginibacter auburnensis</name>
    <dbReference type="NCBI Taxonomy" id="1457233"/>
    <lineage>
        <taxon>Bacteria</taxon>
        <taxon>Pseudomonadati</taxon>
        <taxon>Bacteroidota</taxon>
        <taxon>Sphingobacteriia</taxon>
        <taxon>Sphingobacteriales</taxon>
        <taxon>Sphingobacteriaceae</taxon>
        <taxon>Mucilaginibacter</taxon>
    </lineage>
</organism>
<dbReference type="EMBL" id="PGFJ01000002">
    <property type="protein sequence ID" value="PJJ79973.1"/>
    <property type="molecule type" value="Genomic_DNA"/>
</dbReference>
<dbReference type="Proteomes" id="UP000242687">
    <property type="component" value="Unassembled WGS sequence"/>
</dbReference>
<accession>A0A2H9VNT5</accession>
<reference evidence="1 2" key="1">
    <citation type="submission" date="2017-11" db="EMBL/GenBank/DDBJ databases">
        <title>Genomic Encyclopedia of Archaeal and Bacterial Type Strains, Phase II (KMG-II): From Individual Species to Whole Genera.</title>
        <authorList>
            <person name="Goeker M."/>
        </authorList>
    </citation>
    <scope>NUCLEOTIDE SEQUENCE [LARGE SCALE GENOMIC DNA]</scope>
    <source>
        <strain evidence="1 2">DSM 28175</strain>
    </source>
</reference>
<evidence type="ECO:0000313" key="2">
    <source>
        <dbReference type="Proteomes" id="UP000242687"/>
    </source>
</evidence>
<sequence length="141" mass="14738">MAKNTEIFFTKAVRFKPTAYNSADGTTAKQVFAPSSEGSRVTLMAISSTSATQKTVLLQVNDGTNISLMGHITVPAAAGTNGSVPVVSGLNRGNLPWLQIDSDGNPFIDLNYGMNLEAKLLAALSSGEQLTIVVGGGNYDE</sequence>